<feature type="compositionally biased region" description="Polar residues" evidence="1">
    <location>
        <begin position="73"/>
        <end position="100"/>
    </location>
</feature>
<gene>
    <name evidence="2" type="ORF">CGOC_LOCUS1381</name>
</gene>
<feature type="compositionally biased region" description="Polar residues" evidence="1">
    <location>
        <begin position="184"/>
        <end position="198"/>
    </location>
</feature>
<feature type="compositionally biased region" description="Polar residues" evidence="1">
    <location>
        <begin position="272"/>
        <end position="283"/>
    </location>
</feature>
<feature type="compositionally biased region" description="Low complexity" evidence="1">
    <location>
        <begin position="167"/>
        <end position="183"/>
    </location>
</feature>
<name>A0A3P6QFX3_CYLGO</name>
<dbReference type="AlphaFoldDB" id="A0A3P6QFX3"/>
<feature type="compositionally biased region" description="Polar residues" evidence="1">
    <location>
        <begin position="108"/>
        <end position="118"/>
    </location>
</feature>
<protein>
    <submittedName>
        <fullName evidence="2">Uncharacterized protein</fullName>
    </submittedName>
</protein>
<feature type="region of interest" description="Disordered" evidence="1">
    <location>
        <begin position="301"/>
        <end position="342"/>
    </location>
</feature>
<feature type="region of interest" description="Disordered" evidence="1">
    <location>
        <begin position="1"/>
        <end position="263"/>
    </location>
</feature>
<dbReference type="Proteomes" id="UP000271889">
    <property type="component" value="Unassembled WGS sequence"/>
</dbReference>
<reference evidence="2 3" key="1">
    <citation type="submission" date="2018-11" db="EMBL/GenBank/DDBJ databases">
        <authorList>
            <consortium name="Pathogen Informatics"/>
        </authorList>
    </citation>
    <scope>NUCLEOTIDE SEQUENCE [LARGE SCALE GENOMIC DNA]</scope>
</reference>
<feature type="compositionally biased region" description="Polar residues" evidence="1">
    <location>
        <begin position="1"/>
        <end position="10"/>
    </location>
</feature>
<proteinExistence type="predicted"/>
<feature type="compositionally biased region" description="Polar residues" evidence="1">
    <location>
        <begin position="142"/>
        <end position="155"/>
    </location>
</feature>
<dbReference type="OrthoDB" id="5857433at2759"/>
<feature type="compositionally biased region" description="Polar residues" evidence="1">
    <location>
        <begin position="301"/>
        <end position="323"/>
    </location>
</feature>
<evidence type="ECO:0000313" key="2">
    <source>
        <dbReference type="EMBL" id="VDK48822.1"/>
    </source>
</evidence>
<dbReference type="EMBL" id="UYRV01002530">
    <property type="protein sequence ID" value="VDK48822.1"/>
    <property type="molecule type" value="Genomic_DNA"/>
</dbReference>
<feature type="region of interest" description="Disordered" evidence="1">
    <location>
        <begin position="272"/>
        <end position="291"/>
    </location>
</feature>
<sequence length="396" mass="41900">MCGTEQNLQPTFPRVQTGYSTAQNPQPTYQQNTGTPGPLQSSTDSSQNRQNDFTGQFYPVTPSSGGYTPAPGSYNNANAGYQSPSPNYYSTGNTDFNTSPPQFPILNPSGSAYNNENSAGGEYGQPTGEYGNQGSQGSQSGAIQNQWSGSSSTPPNYIAPQVWDGGYYSTSSSSSSVPYTSSSGDQSGASYGPSSQPSYGADTSDHAQTQNDVGSSWEPTPPLPSSQWMQGGSYSDTTSSDQNQPYEQSSTPPSGQYYGGFSSSTNYPGTTAFQYTSTQNPLSLTPPPDAATSAWSYNEGAYSSTQSPYRDESSSSAGQQGMNTPFAASYGDSTPGSTQGYQQGYQEFASSTQAAPSSSEGYVSNKKLVIFRYSDPRKLSLSQSKLIQTKYKGKTI</sequence>
<evidence type="ECO:0000256" key="1">
    <source>
        <dbReference type="SAM" id="MobiDB-lite"/>
    </source>
</evidence>
<evidence type="ECO:0000313" key="3">
    <source>
        <dbReference type="Proteomes" id="UP000271889"/>
    </source>
</evidence>
<organism evidence="2 3">
    <name type="scientific">Cylicostephanus goldi</name>
    <name type="common">Nematode worm</name>
    <dbReference type="NCBI Taxonomy" id="71465"/>
    <lineage>
        <taxon>Eukaryota</taxon>
        <taxon>Metazoa</taxon>
        <taxon>Ecdysozoa</taxon>
        <taxon>Nematoda</taxon>
        <taxon>Chromadorea</taxon>
        <taxon>Rhabditida</taxon>
        <taxon>Rhabditina</taxon>
        <taxon>Rhabditomorpha</taxon>
        <taxon>Strongyloidea</taxon>
        <taxon>Strongylidae</taxon>
        <taxon>Cylicostephanus</taxon>
    </lineage>
</organism>
<feature type="compositionally biased region" description="Polar residues" evidence="1">
    <location>
        <begin position="206"/>
        <end position="218"/>
    </location>
</feature>
<accession>A0A3P6QFX3</accession>
<feature type="compositionally biased region" description="Polar residues" evidence="1">
    <location>
        <begin position="225"/>
        <end position="254"/>
    </location>
</feature>
<keyword evidence="3" id="KW-1185">Reference proteome</keyword>
<feature type="compositionally biased region" description="Polar residues" evidence="1">
    <location>
        <begin position="331"/>
        <end position="342"/>
    </location>
</feature>
<feature type="compositionally biased region" description="Polar residues" evidence="1">
    <location>
        <begin position="17"/>
        <end position="54"/>
    </location>
</feature>